<dbReference type="OrthoDB" id="6339427at2759"/>
<protein>
    <recommendedName>
        <fullName evidence="8">Major facilitator superfamily (MFS) profile domain-containing protein</fullName>
    </recommendedName>
</protein>
<feature type="transmembrane region" description="Helical" evidence="7">
    <location>
        <begin position="25"/>
        <end position="45"/>
    </location>
</feature>
<dbReference type="SUPFAM" id="SSF103473">
    <property type="entry name" value="MFS general substrate transporter"/>
    <property type="match status" value="1"/>
</dbReference>
<comment type="subcellular location">
    <subcellularLocation>
        <location evidence="1">Membrane</location>
        <topology evidence="1">Multi-pass membrane protein</topology>
    </subcellularLocation>
</comment>
<evidence type="ECO:0000259" key="8">
    <source>
        <dbReference type="PROSITE" id="PS50850"/>
    </source>
</evidence>
<dbReference type="Proteomes" id="UP000631114">
    <property type="component" value="Unassembled WGS sequence"/>
</dbReference>
<dbReference type="InterPro" id="IPR036259">
    <property type="entry name" value="MFS_trans_sf"/>
</dbReference>
<comment type="caution">
    <text evidence="9">The sequence shown here is derived from an EMBL/GenBank/DDBJ whole genome shotgun (WGS) entry which is preliminary data.</text>
</comment>
<dbReference type="GO" id="GO:0016020">
    <property type="term" value="C:membrane"/>
    <property type="evidence" value="ECO:0007669"/>
    <property type="project" value="UniProtKB-SubCell"/>
</dbReference>
<evidence type="ECO:0000313" key="9">
    <source>
        <dbReference type="EMBL" id="KAF9609421.1"/>
    </source>
</evidence>
<evidence type="ECO:0000256" key="4">
    <source>
        <dbReference type="ARBA" id="ARBA00022692"/>
    </source>
</evidence>
<feature type="transmembrane region" description="Helical" evidence="7">
    <location>
        <begin position="83"/>
        <end position="101"/>
    </location>
</feature>
<feature type="transmembrane region" description="Helical" evidence="7">
    <location>
        <begin position="51"/>
        <end position="71"/>
    </location>
</feature>
<dbReference type="InterPro" id="IPR005828">
    <property type="entry name" value="MFS_sugar_transport-like"/>
</dbReference>
<comment type="similarity">
    <text evidence="2">Belongs to the major facilitator superfamily. Sugar transporter (TC 2.A.1.1) family.</text>
</comment>
<dbReference type="Gene3D" id="1.20.1250.20">
    <property type="entry name" value="MFS general substrate transporter like domains"/>
    <property type="match status" value="1"/>
</dbReference>
<evidence type="ECO:0000256" key="2">
    <source>
        <dbReference type="ARBA" id="ARBA00010992"/>
    </source>
</evidence>
<feature type="domain" description="Major facilitator superfamily (MFS) profile" evidence="8">
    <location>
        <begin position="1"/>
        <end position="149"/>
    </location>
</feature>
<evidence type="ECO:0000256" key="7">
    <source>
        <dbReference type="SAM" id="Phobius"/>
    </source>
</evidence>
<keyword evidence="3" id="KW-0813">Transport</keyword>
<dbReference type="EMBL" id="JADFTS010000004">
    <property type="protein sequence ID" value="KAF9609421.1"/>
    <property type="molecule type" value="Genomic_DNA"/>
</dbReference>
<keyword evidence="5 7" id="KW-1133">Transmembrane helix</keyword>
<dbReference type="InterPro" id="IPR020846">
    <property type="entry name" value="MFS_dom"/>
</dbReference>
<dbReference type="AlphaFoldDB" id="A0A835I191"/>
<keyword evidence="4 7" id="KW-0812">Transmembrane</keyword>
<evidence type="ECO:0000256" key="3">
    <source>
        <dbReference type="ARBA" id="ARBA00022448"/>
    </source>
</evidence>
<organism evidence="9 10">
    <name type="scientific">Coptis chinensis</name>
    <dbReference type="NCBI Taxonomy" id="261450"/>
    <lineage>
        <taxon>Eukaryota</taxon>
        <taxon>Viridiplantae</taxon>
        <taxon>Streptophyta</taxon>
        <taxon>Embryophyta</taxon>
        <taxon>Tracheophyta</taxon>
        <taxon>Spermatophyta</taxon>
        <taxon>Magnoliopsida</taxon>
        <taxon>Ranunculales</taxon>
        <taxon>Ranunculaceae</taxon>
        <taxon>Coptidoideae</taxon>
        <taxon>Coptis</taxon>
    </lineage>
</organism>
<sequence length="149" mass="16054">MLMFASSRVGSVSAGRISNWIGHRYTIVVASTIFLLGSVLMGYAHAYAVLMAGRCIAGVGVDFSLMIAPVYSPKISSPSSRGFLTSLPELCISFGILLGYISNYLFGKLSLKLGWRLMLGIATVPSLALALGVHRMPESPRWLVMQGRL</sequence>
<dbReference type="PANTHER" id="PTHR23500">
    <property type="entry name" value="SOLUTE CARRIER FAMILY 2, FACILITATED GLUCOSE TRANSPORTER"/>
    <property type="match status" value="1"/>
</dbReference>
<feature type="transmembrane region" description="Helical" evidence="7">
    <location>
        <begin position="113"/>
        <end position="133"/>
    </location>
</feature>
<evidence type="ECO:0000256" key="5">
    <source>
        <dbReference type="ARBA" id="ARBA00022989"/>
    </source>
</evidence>
<evidence type="ECO:0000313" key="10">
    <source>
        <dbReference type="Proteomes" id="UP000631114"/>
    </source>
</evidence>
<proteinExistence type="inferred from homology"/>
<evidence type="ECO:0000256" key="1">
    <source>
        <dbReference type="ARBA" id="ARBA00004141"/>
    </source>
</evidence>
<name>A0A835I191_9MAGN</name>
<keyword evidence="6 7" id="KW-0472">Membrane</keyword>
<dbReference type="InterPro" id="IPR045262">
    <property type="entry name" value="STP/PLT_plant"/>
</dbReference>
<keyword evidence="10" id="KW-1185">Reference proteome</keyword>
<dbReference type="Pfam" id="PF00083">
    <property type="entry name" value="Sugar_tr"/>
    <property type="match status" value="1"/>
</dbReference>
<evidence type="ECO:0000256" key="6">
    <source>
        <dbReference type="ARBA" id="ARBA00023136"/>
    </source>
</evidence>
<dbReference type="PANTHER" id="PTHR23500:SF453">
    <property type="entry name" value="POLYOL TRANSPORTER 3-RELATED"/>
    <property type="match status" value="1"/>
</dbReference>
<dbReference type="PROSITE" id="PS50850">
    <property type="entry name" value="MFS"/>
    <property type="match status" value="1"/>
</dbReference>
<accession>A0A835I191</accession>
<gene>
    <name evidence="9" type="ORF">IFM89_016221</name>
</gene>
<reference evidence="9 10" key="1">
    <citation type="submission" date="2020-10" db="EMBL/GenBank/DDBJ databases">
        <title>The Coptis chinensis genome and diversification of protoberbering-type alkaloids.</title>
        <authorList>
            <person name="Wang B."/>
            <person name="Shu S."/>
            <person name="Song C."/>
            <person name="Liu Y."/>
        </authorList>
    </citation>
    <scope>NUCLEOTIDE SEQUENCE [LARGE SCALE GENOMIC DNA]</scope>
    <source>
        <strain evidence="9">HL-2020</strain>
        <tissue evidence="9">Leaf</tissue>
    </source>
</reference>
<dbReference type="GO" id="GO:0015144">
    <property type="term" value="F:carbohydrate transmembrane transporter activity"/>
    <property type="evidence" value="ECO:0007669"/>
    <property type="project" value="InterPro"/>
</dbReference>